<evidence type="ECO:0000313" key="3">
    <source>
        <dbReference type="Proteomes" id="UP000807769"/>
    </source>
</evidence>
<name>A0A9P7J4R5_9AGAM</name>
<dbReference type="Gene3D" id="2.40.70.10">
    <property type="entry name" value="Acid Proteases"/>
    <property type="match status" value="1"/>
</dbReference>
<dbReference type="Proteomes" id="UP000807769">
    <property type="component" value="Unassembled WGS sequence"/>
</dbReference>
<keyword evidence="3" id="KW-1185">Reference proteome</keyword>
<protein>
    <submittedName>
        <fullName evidence="2">Uncharacterized protein</fullName>
    </submittedName>
</protein>
<feature type="region of interest" description="Disordered" evidence="1">
    <location>
        <begin position="1"/>
        <end position="22"/>
    </location>
</feature>
<dbReference type="GeneID" id="64627696"/>
<evidence type="ECO:0000256" key="1">
    <source>
        <dbReference type="SAM" id="MobiDB-lite"/>
    </source>
</evidence>
<gene>
    <name evidence="2" type="ORF">BJ212DRAFT_1304812</name>
</gene>
<accession>A0A9P7J4R5</accession>
<evidence type="ECO:0000313" key="2">
    <source>
        <dbReference type="EMBL" id="KAG1802447.1"/>
    </source>
</evidence>
<dbReference type="InterPro" id="IPR021109">
    <property type="entry name" value="Peptidase_aspartic_dom_sf"/>
</dbReference>
<dbReference type="EMBL" id="JABBWG010000078">
    <property type="protein sequence ID" value="KAG1802447.1"/>
    <property type="molecule type" value="Genomic_DNA"/>
</dbReference>
<organism evidence="2 3">
    <name type="scientific">Suillus subaureus</name>
    <dbReference type="NCBI Taxonomy" id="48587"/>
    <lineage>
        <taxon>Eukaryota</taxon>
        <taxon>Fungi</taxon>
        <taxon>Dikarya</taxon>
        <taxon>Basidiomycota</taxon>
        <taxon>Agaricomycotina</taxon>
        <taxon>Agaricomycetes</taxon>
        <taxon>Agaricomycetidae</taxon>
        <taxon>Boletales</taxon>
        <taxon>Suillineae</taxon>
        <taxon>Suillaceae</taxon>
        <taxon>Suillus</taxon>
    </lineage>
</organism>
<sequence length="509" mass="56568">MTISNTSKNAHVDQSAPTKPPFLTPGDITLEVLQNWEMGCRQFIKHKEVAAEEQVGKVVWGMQEPSIQELYLNDQECINRLTFEDYMAEVHIYWLPLDWANITHHKMLSLNQGDKPFNEWAVEVQTLNTLLHGTTLHLSETDLHYHLEAHMHADLKVRLLDKKHLHLLNKQNEAVEAALCAECACNGDKRLTSSSQYNMKAGRNTTRKTGTFMCIPPLTDEECTLLRDNNSCFKCREPFAGHTSATCNKGFPDSVTYKTITLAAITTKKGKKMSHTIVLVDTENTVAVVILSVALGDGTDSNKCVAPLTTPLLHWDCLVDGPTVSSPIHVLVLIDDGSAAVLIDESLTLKLGLCVHKLPKSVPFNITLSGNKKEAFLLLDYVKLACTSLDSCYTSCTVHAIMAPNLCTPLLLGGPFLHHNKITIDHENHTCLVKDMNYNLLCPVMPAKPLLVPLPPQMHEMRLDIICELKHILPEYKTLVDDSCDEVNGINLIAAVCEHITTLATEESL</sequence>
<proteinExistence type="predicted"/>
<dbReference type="RefSeq" id="XP_041186266.1">
    <property type="nucleotide sequence ID" value="XM_041333679.1"/>
</dbReference>
<dbReference type="AlphaFoldDB" id="A0A9P7J4R5"/>
<comment type="caution">
    <text evidence="2">The sequence shown here is derived from an EMBL/GenBank/DDBJ whole genome shotgun (WGS) entry which is preliminary data.</text>
</comment>
<reference evidence="2" key="1">
    <citation type="journal article" date="2020" name="New Phytol.">
        <title>Comparative genomics reveals dynamic genome evolution in host specialist ectomycorrhizal fungi.</title>
        <authorList>
            <person name="Lofgren L.A."/>
            <person name="Nguyen N.H."/>
            <person name="Vilgalys R."/>
            <person name="Ruytinx J."/>
            <person name="Liao H.L."/>
            <person name="Branco S."/>
            <person name="Kuo A."/>
            <person name="LaButti K."/>
            <person name="Lipzen A."/>
            <person name="Andreopoulos W."/>
            <person name="Pangilinan J."/>
            <person name="Riley R."/>
            <person name="Hundley H."/>
            <person name="Na H."/>
            <person name="Barry K."/>
            <person name="Grigoriev I.V."/>
            <person name="Stajich J.E."/>
            <person name="Kennedy P.G."/>
        </authorList>
    </citation>
    <scope>NUCLEOTIDE SEQUENCE</scope>
    <source>
        <strain evidence="2">MN1</strain>
    </source>
</reference>
<dbReference type="OrthoDB" id="2369050at2759"/>